<protein>
    <recommendedName>
        <fullName evidence="4">Outer membrane protein beta-barrel domain-containing protein</fullName>
    </recommendedName>
</protein>
<organism evidence="2 3">
    <name type="scientific">Enterovibrio coralii</name>
    <dbReference type="NCBI Taxonomy" id="294935"/>
    <lineage>
        <taxon>Bacteria</taxon>
        <taxon>Pseudomonadati</taxon>
        <taxon>Pseudomonadota</taxon>
        <taxon>Gammaproteobacteria</taxon>
        <taxon>Vibrionales</taxon>
        <taxon>Vibrionaceae</taxon>
        <taxon>Enterovibrio</taxon>
    </lineage>
</organism>
<proteinExistence type="predicted"/>
<evidence type="ECO:0000313" key="2">
    <source>
        <dbReference type="EMBL" id="KXF81648.1"/>
    </source>
</evidence>
<keyword evidence="3" id="KW-1185">Reference proteome</keyword>
<dbReference type="AlphaFoldDB" id="A0A135I899"/>
<sequence>MMKRTLSIATLFISAIASADVHFSPDLKVGMQWGAGAQLGVKDVMGFEAVYGSFGVSDSHWFSDRESVKHYRIGLQYEEKSQQAYSVQLEAGIAKYRGTRNYFSSGSETLQAYGPSVGAALVFDYNMPVKVRYGMELGYFRHQNTYLSSGLAPQFNVGFILPL</sequence>
<evidence type="ECO:0000313" key="3">
    <source>
        <dbReference type="Proteomes" id="UP000070529"/>
    </source>
</evidence>
<evidence type="ECO:0000256" key="1">
    <source>
        <dbReference type="SAM" id="SignalP"/>
    </source>
</evidence>
<name>A0A135I899_9GAMM</name>
<feature type="signal peptide" evidence="1">
    <location>
        <begin position="1"/>
        <end position="19"/>
    </location>
</feature>
<accession>A0A135I899</accession>
<reference evidence="2 3" key="1">
    <citation type="submission" date="2015-11" db="EMBL/GenBank/DDBJ databases">
        <title>Genomic Taxonomy of the Vibrionaceae.</title>
        <authorList>
            <person name="Gomez-Gil B."/>
            <person name="Enciso-Ibarra J."/>
        </authorList>
    </citation>
    <scope>NUCLEOTIDE SEQUENCE [LARGE SCALE GENOMIC DNA]</scope>
    <source>
        <strain evidence="2 3">CAIM 912</strain>
    </source>
</reference>
<evidence type="ECO:0008006" key="4">
    <source>
        <dbReference type="Google" id="ProtNLM"/>
    </source>
</evidence>
<keyword evidence="1" id="KW-0732">Signal</keyword>
<dbReference type="STRING" id="294935.ATN88_03000"/>
<dbReference type="EMBL" id="LNTY01000034">
    <property type="protein sequence ID" value="KXF81648.1"/>
    <property type="molecule type" value="Genomic_DNA"/>
</dbReference>
<gene>
    <name evidence="2" type="ORF">ATN88_03000</name>
</gene>
<comment type="caution">
    <text evidence="2">The sequence shown here is derived from an EMBL/GenBank/DDBJ whole genome shotgun (WGS) entry which is preliminary data.</text>
</comment>
<feature type="chain" id="PRO_5007465723" description="Outer membrane protein beta-barrel domain-containing protein" evidence="1">
    <location>
        <begin position="20"/>
        <end position="163"/>
    </location>
</feature>
<dbReference type="Proteomes" id="UP000070529">
    <property type="component" value="Unassembled WGS sequence"/>
</dbReference>